<gene>
    <name evidence="2" type="ORF">FBR43_05610</name>
</gene>
<accession>A0A4U1L115</accession>
<feature type="compositionally biased region" description="Basic residues" evidence="1">
    <location>
        <begin position="66"/>
        <end position="75"/>
    </location>
</feature>
<reference evidence="2 3" key="1">
    <citation type="submission" date="2019-04" db="EMBL/GenBank/DDBJ databases">
        <authorList>
            <person name="Yang Y."/>
            <person name="Wei D."/>
        </authorList>
    </citation>
    <scope>NUCLEOTIDE SEQUENCE [LARGE SCALE GENOMIC DNA]</scope>
    <source>
        <strain evidence="2 3">L-1-4w-11</strain>
    </source>
</reference>
<comment type="caution">
    <text evidence="2">The sequence shown here is derived from an EMBL/GenBank/DDBJ whole genome shotgun (WGS) entry which is preliminary data.</text>
</comment>
<organism evidence="2 3">
    <name type="scientific">Sphingomonas baiyangensis</name>
    <dbReference type="NCBI Taxonomy" id="2572576"/>
    <lineage>
        <taxon>Bacteria</taxon>
        <taxon>Pseudomonadati</taxon>
        <taxon>Pseudomonadota</taxon>
        <taxon>Alphaproteobacteria</taxon>
        <taxon>Sphingomonadales</taxon>
        <taxon>Sphingomonadaceae</taxon>
        <taxon>Sphingomonas</taxon>
    </lineage>
</organism>
<sequence>MKQSLAANDPKVQNKILSAIALTNNLRSEMEKLAVAPSTLWLTPRNGTTPQLVKWRPSSEAAHRSVNGKHRSSID</sequence>
<name>A0A4U1L115_9SPHN</name>
<proteinExistence type="predicted"/>
<dbReference type="EMBL" id="SWKR01000002">
    <property type="protein sequence ID" value="TKD50292.1"/>
    <property type="molecule type" value="Genomic_DNA"/>
</dbReference>
<dbReference type="Proteomes" id="UP000309138">
    <property type="component" value="Unassembled WGS sequence"/>
</dbReference>
<evidence type="ECO:0000313" key="3">
    <source>
        <dbReference type="Proteomes" id="UP000309138"/>
    </source>
</evidence>
<dbReference type="AlphaFoldDB" id="A0A4U1L115"/>
<feature type="region of interest" description="Disordered" evidence="1">
    <location>
        <begin position="46"/>
        <end position="75"/>
    </location>
</feature>
<keyword evidence="3" id="KW-1185">Reference proteome</keyword>
<protein>
    <submittedName>
        <fullName evidence="2">Uncharacterized protein</fullName>
    </submittedName>
</protein>
<evidence type="ECO:0000256" key="1">
    <source>
        <dbReference type="SAM" id="MobiDB-lite"/>
    </source>
</evidence>
<evidence type="ECO:0000313" key="2">
    <source>
        <dbReference type="EMBL" id="TKD50292.1"/>
    </source>
</evidence>